<evidence type="ECO:0000313" key="2">
    <source>
        <dbReference type="Proteomes" id="UP000694005"/>
    </source>
</evidence>
<gene>
    <name evidence="1" type="ORF">BRAPAZ1V2_A09P52340.2</name>
</gene>
<name>A0A8D9G2D0_BRACM</name>
<dbReference type="Proteomes" id="UP000694005">
    <property type="component" value="Chromosome A09"/>
</dbReference>
<proteinExistence type="predicted"/>
<reference evidence="1 2" key="1">
    <citation type="submission" date="2021-07" db="EMBL/GenBank/DDBJ databases">
        <authorList>
            <consortium name="Genoscope - CEA"/>
            <person name="William W."/>
        </authorList>
    </citation>
    <scope>NUCLEOTIDE SEQUENCE [LARGE SCALE GENOMIC DNA]</scope>
</reference>
<dbReference type="Gramene" id="A09p52340.2_BraZ1">
    <property type="protein sequence ID" value="A09p52340.2_BraZ1.CDS"/>
    <property type="gene ID" value="A09g52340.2_BraZ1"/>
</dbReference>
<accession>A0A8D9G2D0</accession>
<dbReference type="EMBL" id="LS974625">
    <property type="protein sequence ID" value="CAG7864767.1"/>
    <property type="molecule type" value="Genomic_DNA"/>
</dbReference>
<feature type="non-terminal residue" evidence="1">
    <location>
        <position position="90"/>
    </location>
</feature>
<protein>
    <submittedName>
        <fullName evidence="1">Uncharacterized protein</fullName>
    </submittedName>
</protein>
<evidence type="ECO:0000313" key="1">
    <source>
        <dbReference type="EMBL" id="CAG7864767.1"/>
    </source>
</evidence>
<organism evidence="1 2">
    <name type="scientific">Brassica campestris</name>
    <name type="common">Field mustard</name>
    <dbReference type="NCBI Taxonomy" id="3711"/>
    <lineage>
        <taxon>Eukaryota</taxon>
        <taxon>Viridiplantae</taxon>
        <taxon>Streptophyta</taxon>
        <taxon>Embryophyta</taxon>
        <taxon>Tracheophyta</taxon>
        <taxon>Spermatophyta</taxon>
        <taxon>Magnoliopsida</taxon>
        <taxon>eudicotyledons</taxon>
        <taxon>Gunneridae</taxon>
        <taxon>Pentapetalae</taxon>
        <taxon>rosids</taxon>
        <taxon>malvids</taxon>
        <taxon>Brassicales</taxon>
        <taxon>Brassicaceae</taxon>
        <taxon>Brassiceae</taxon>
        <taxon>Brassica</taxon>
    </lineage>
</organism>
<dbReference type="AlphaFoldDB" id="A0A8D9G2D0"/>
<sequence length="90" mass="10901">NKRNYTLSFCDQIGYWSTVFFYNRFKERLFSYMIYMTKFVDSGHIYLCVERLMLLFTIVIGEELRPRTQGQTLIPHVRNQKRNLHISSLL</sequence>
<feature type="non-terminal residue" evidence="1">
    <location>
        <position position="1"/>
    </location>
</feature>